<feature type="domain" description="NAD-dependent epimerase/dehydratase" evidence="1">
    <location>
        <begin position="23"/>
        <end position="232"/>
    </location>
</feature>
<dbReference type="InterPro" id="IPR036291">
    <property type="entry name" value="NAD(P)-bd_dom_sf"/>
</dbReference>
<reference evidence="3 5" key="2">
    <citation type="submission" date="2018-03" db="EMBL/GenBank/DDBJ databases">
        <authorList>
            <person name="Fogelqvist J."/>
        </authorList>
    </citation>
    <scope>NUCLEOTIDE SEQUENCE [LARGE SCALE GENOMIC DNA]</scope>
</reference>
<evidence type="ECO:0000313" key="5">
    <source>
        <dbReference type="Proteomes" id="UP000290189"/>
    </source>
</evidence>
<geneLocation type="mitochondrion" evidence="3"/>
<keyword evidence="3" id="KW-0496">Mitochondrion</keyword>
<proteinExistence type="predicted"/>
<evidence type="ECO:0000313" key="4">
    <source>
        <dbReference type="Proteomes" id="UP000039324"/>
    </source>
</evidence>
<evidence type="ECO:0000259" key="1">
    <source>
        <dbReference type="Pfam" id="PF01370"/>
    </source>
</evidence>
<dbReference type="OrthoDB" id="275457at2759"/>
<dbReference type="AlphaFoldDB" id="A0A0G4IIZ8"/>
<organism evidence="2 4">
    <name type="scientific">Plasmodiophora brassicae</name>
    <name type="common">Clubroot disease agent</name>
    <dbReference type="NCBI Taxonomy" id="37360"/>
    <lineage>
        <taxon>Eukaryota</taxon>
        <taxon>Sar</taxon>
        <taxon>Rhizaria</taxon>
        <taxon>Endomyxa</taxon>
        <taxon>Phytomyxea</taxon>
        <taxon>Plasmodiophorida</taxon>
        <taxon>Plasmodiophoridae</taxon>
        <taxon>Plasmodiophora</taxon>
    </lineage>
</organism>
<dbReference type="PANTHER" id="PTHR12126">
    <property type="entry name" value="NADH-UBIQUINONE OXIDOREDUCTASE 39 KDA SUBUNIT-RELATED"/>
    <property type="match status" value="1"/>
</dbReference>
<reference evidence="2 4" key="1">
    <citation type="submission" date="2015-02" db="EMBL/GenBank/DDBJ databases">
        <authorList>
            <person name="Chooi Y.-H."/>
        </authorList>
    </citation>
    <scope>NUCLEOTIDE SEQUENCE [LARGE SCALE GENOMIC DNA]</scope>
    <source>
        <strain evidence="2">E3</strain>
    </source>
</reference>
<dbReference type="EMBL" id="CDSF01000013">
    <property type="protein sequence ID" value="CEO95144.1"/>
    <property type="molecule type" value="Genomic_DNA"/>
</dbReference>
<dbReference type="GO" id="GO:0005739">
    <property type="term" value="C:mitochondrion"/>
    <property type="evidence" value="ECO:0007669"/>
    <property type="project" value="TreeGrafter"/>
</dbReference>
<evidence type="ECO:0000313" key="2">
    <source>
        <dbReference type="EMBL" id="CEO95144.1"/>
    </source>
</evidence>
<keyword evidence="4" id="KW-1185">Reference proteome</keyword>
<dbReference type="Proteomes" id="UP000039324">
    <property type="component" value="Unassembled WGS sequence"/>
</dbReference>
<dbReference type="Proteomes" id="UP000290189">
    <property type="component" value="Unassembled WGS sequence"/>
</dbReference>
<dbReference type="EMBL" id="OVEO01000005">
    <property type="protein sequence ID" value="SPQ96407.1"/>
    <property type="molecule type" value="Genomic_DNA"/>
</dbReference>
<dbReference type="PANTHER" id="PTHR12126:SF11">
    <property type="entry name" value="NADH DEHYDROGENASE [UBIQUINONE] 1 ALPHA SUBCOMPLEX SUBUNIT 9, MITOCHONDRIAL"/>
    <property type="match status" value="1"/>
</dbReference>
<dbReference type="InterPro" id="IPR051207">
    <property type="entry name" value="ComplexI_NDUFA9_subunit"/>
</dbReference>
<dbReference type="GO" id="GO:0044877">
    <property type="term" value="F:protein-containing complex binding"/>
    <property type="evidence" value="ECO:0007669"/>
    <property type="project" value="TreeGrafter"/>
</dbReference>
<protein>
    <recommendedName>
        <fullName evidence="1">NAD-dependent epimerase/dehydratase domain-containing protein</fullName>
    </recommendedName>
</protein>
<dbReference type="STRING" id="37360.A0A0G4IIZ8"/>
<dbReference type="Gene3D" id="3.40.50.720">
    <property type="entry name" value="NAD(P)-binding Rossmann-like Domain"/>
    <property type="match status" value="1"/>
</dbReference>
<sequence>MSNVHRLVVSPGGRSSVSGVTATVFGASGNYGRYVVDRLGRIGSQIVVPFRDDGMEIRHLRVLADVGQVAAVPFELRDSASIENAMSRSNVVVNLIGRFYETKNFKFADVHVEGARALAAAARKAGVERFVHVSCLGASQTSPSAFLRSKGDGEAAVLSEFPDAIIMRPAATFGWEDDFLLRYAQQMRRFKWVVVANDGKAKRQPVFVENVADAIMSALNRPEAFGQTFELGGPDVLDVRAILKVVAQDIRMDFRALPLPLPLAKAFGWMCEQNPWKPLATSDDFVQMGQDIVVDPHCTNTLQTLDILPTSLHDKARLLLSVYRSERAYIETTPF</sequence>
<evidence type="ECO:0000313" key="3">
    <source>
        <dbReference type="EMBL" id="SPQ96407.1"/>
    </source>
</evidence>
<dbReference type="InterPro" id="IPR001509">
    <property type="entry name" value="Epimerase_deHydtase"/>
</dbReference>
<name>A0A0G4IIZ8_PLABS</name>
<dbReference type="CDD" id="cd05271">
    <property type="entry name" value="NDUFA9_like_SDR_a"/>
    <property type="match status" value="1"/>
</dbReference>
<dbReference type="SUPFAM" id="SSF51735">
    <property type="entry name" value="NAD(P)-binding Rossmann-fold domains"/>
    <property type="match status" value="1"/>
</dbReference>
<dbReference type="Pfam" id="PF01370">
    <property type="entry name" value="Epimerase"/>
    <property type="match status" value="1"/>
</dbReference>
<dbReference type="OMA" id="DMKYDPI"/>
<gene>
    <name evidence="2" type="ORF">PBRA_003910</name>
    <name evidence="3" type="ORF">PLBR_LOCUS3622</name>
</gene>
<accession>A0A0G4IIZ8</accession>